<accession>A0AB33ISJ7</accession>
<proteinExistence type="predicted"/>
<dbReference type="PANTHER" id="PTHR46401:SF8">
    <property type="entry name" value="BLL6006 PROTEIN"/>
    <property type="match status" value="1"/>
</dbReference>
<dbReference type="Gene3D" id="3.40.50.2000">
    <property type="entry name" value="Glycogen Phosphorylase B"/>
    <property type="match status" value="2"/>
</dbReference>
<dbReference type="CDD" id="cd03811">
    <property type="entry name" value="GT4_GT28_WabH-like"/>
    <property type="match status" value="1"/>
</dbReference>
<dbReference type="PANTHER" id="PTHR46401">
    <property type="entry name" value="GLYCOSYLTRANSFERASE WBBK-RELATED"/>
    <property type="match status" value="1"/>
</dbReference>
<dbReference type="InterPro" id="IPR001296">
    <property type="entry name" value="Glyco_trans_1"/>
</dbReference>
<reference evidence="2" key="1">
    <citation type="submission" date="2024-07" db="EMBL/GenBank/DDBJ databases">
        <title>Complete genome sequence of Prevotella sp. YM-2024 GTC17254.</title>
        <authorList>
            <person name="Hayashi M."/>
            <person name="Muto Y."/>
            <person name="Tanaka K."/>
            <person name="Niwa H."/>
        </authorList>
    </citation>
    <scope>NUCLEOTIDE SEQUENCE</scope>
    <source>
        <strain evidence="2">GTC17254</strain>
    </source>
</reference>
<gene>
    <name evidence="2" type="ORF">GTC17254_03350</name>
</gene>
<evidence type="ECO:0000259" key="1">
    <source>
        <dbReference type="Pfam" id="PF00534"/>
    </source>
</evidence>
<dbReference type="SUPFAM" id="SSF53756">
    <property type="entry name" value="UDP-Glycosyltransferase/glycogen phosphorylase"/>
    <property type="match status" value="1"/>
</dbReference>
<name>A0AB33ISJ7_9BACT</name>
<sequence length="402" mass="46445">MCIINRLFKWKNTANTLEMRKKVLFMIGTLQSGGVSKSLVNLLNVFDRQKYEVHLMLMCTEGNIFGQYLPEDIILHTNRNIDALHSGLRGLRYFLMNFNLLIGSIYRMILSKISKARAGILMAHLMPNIFEDEEFELIVDYGGQQQLYYMVDKLHGKKKITFFHNDYSKWPYYFEADRIYYKEVDGIYTISQTCVDALVVYFPEYRDKIGIIENISSPKLIYKMAEEKVEMPKSSTVIVTLGHICKRKGTDFALEAAGILKAKSIDFKWLFIGKIIESAFVTKVRELGLEKNIFFLGIKSNPYPYIKAADIFVLPSRFEGKSIALDEAKILCKPIVVTNFSTVNDQFENRVNASICEMGGRDLADKIEELINDEKLRNSYINYLEEHISDNSSEVNKLYKFL</sequence>
<dbReference type="Pfam" id="PF00534">
    <property type="entry name" value="Glycos_transf_1"/>
    <property type="match status" value="1"/>
</dbReference>
<protein>
    <submittedName>
        <fullName evidence="2">Glycosyltransferase</fullName>
    </submittedName>
</protein>
<feature type="domain" description="Glycosyl transferase family 1" evidence="1">
    <location>
        <begin position="227"/>
        <end position="384"/>
    </location>
</feature>
<dbReference type="GO" id="GO:0016757">
    <property type="term" value="F:glycosyltransferase activity"/>
    <property type="evidence" value="ECO:0007669"/>
    <property type="project" value="InterPro"/>
</dbReference>
<dbReference type="EMBL" id="AP035786">
    <property type="protein sequence ID" value="BFO72738.1"/>
    <property type="molecule type" value="Genomic_DNA"/>
</dbReference>
<organism evidence="2">
    <name type="scientific">Prevotella sp. GTC17254</name>
    <dbReference type="NCBI Taxonomy" id="3236794"/>
    <lineage>
        <taxon>Bacteria</taxon>
        <taxon>Pseudomonadati</taxon>
        <taxon>Bacteroidota</taxon>
        <taxon>Bacteroidia</taxon>
        <taxon>Bacteroidales</taxon>
        <taxon>Prevotellaceae</taxon>
        <taxon>Prevotella</taxon>
    </lineage>
</organism>
<dbReference type="AlphaFoldDB" id="A0AB33ISJ7"/>
<evidence type="ECO:0000313" key="2">
    <source>
        <dbReference type="EMBL" id="BFO72738.1"/>
    </source>
</evidence>